<dbReference type="EMBL" id="UYJE01009310">
    <property type="protein sequence ID" value="VDI72219.1"/>
    <property type="molecule type" value="Genomic_DNA"/>
</dbReference>
<sequence>MIATLRAFGGSKLKISDTCTQHTTSKQASPKGKLYKTVKTLQISHFRGVLMRVTLPSKPVNPTVMGHVTHWTCCVTRVTNIKQLEKGYDTTIKELEKKVDELKTTLH</sequence>
<keyword evidence="2" id="KW-1185">Reference proteome</keyword>
<accession>A0A8B6H1S6</accession>
<evidence type="ECO:0000313" key="2">
    <source>
        <dbReference type="Proteomes" id="UP000596742"/>
    </source>
</evidence>
<protein>
    <submittedName>
        <fullName evidence="1">Uncharacterized protein</fullName>
    </submittedName>
</protein>
<proteinExistence type="predicted"/>
<dbReference type="Proteomes" id="UP000596742">
    <property type="component" value="Unassembled WGS sequence"/>
</dbReference>
<gene>
    <name evidence="1" type="ORF">MGAL_10B052417</name>
</gene>
<reference evidence="1" key="1">
    <citation type="submission" date="2018-11" db="EMBL/GenBank/DDBJ databases">
        <authorList>
            <person name="Alioto T."/>
            <person name="Alioto T."/>
        </authorList>
    </citation>
    <scope>NUCLEOTIDE SEQUENCE</scope>
</reference>
<evidence type="ECO:0000313" key="1">
    <source>
        <dbReference type="EMBL" id="VDI72219.1"/>
    </source>
</evidence>
<dbReference type="AlphaFoldDB" id="A0A8B6H1S6"/>
<organism evidence="1 2">
    <name type="scientific">Mytilus galloprovincialis</name>
    <name type="common">Mediterranean mussel</name>
    <dbReference type="NCBI Taxonomy" id="29158"/>
    <lineage>
        <taxon>Eukaryota</taxon>
        <taxon>Metazoa</taxon>
        <taxon>Spiralia</taxon>
        <taxon>Lophotrochozoa</taxon>
        <taxon>Mollusca</taxon>
        <taxon>Bivalvia</taxon>
        <taxon>Autobranchia</taxon>
        <taxon>Pteriomorphia</taxon>
        <taxon>Mytilida</taxon>
        <taxon>Mytiloidea</taxon>
        <taxon>Mytilidae</taxon>
        <taxon>Mytilinae</taxon>
        <taxon>Mytilus</taxon>
    </lineage>
</organism>
<comment type="caution">
    <text evidence="1">The sequence shown here is derived from an EMBL/GenBank/DDBJ whole genome shotgun (WGS) entry which is preliminary data.</text>
</comment>
<name>A0A8B6H1S6_MYTGA</name>